<evidence type="ECO:0000259" key="10">
    <source>
        <dbReference type="PROSITE" id="PS50011"/>
    </source>
</evidence>
<dbReference type="EC" id="2.7.11.1" evidence="1"/>
<dbReference type="InterPro" id="IPR008271">
    <property type="entry name" value="Ser/Thr_kinase_AS"/>
</dbReference>
<dbReference type="CDD" id="cd14686">
    <property type="entry name" value="bZIP"/>
    <property type="match status" value="1"/>
</dbReference>
<feature type="domain" description="Protein kinase" evidence="10">
    <location>
        <begin position="194"/>
        <end position="454"/>
    </location>
</feature>
<dbReference type="Gene3D" id="3.30.200.20">
    <property type="entry name" value="Phosphorylase Kinase, domain 1"/>
    <property type="match status" value="1"/>
</dbReference>
<organism evidence="11 12">
    <name type="scientific">Hondaea fermentalgiana</name>
    <dbReference type="NCBI Taxonomy" id="2315210"/>
    <lineage>
        <taxon>Eukaryota</taxon>
        <taxon>Sar</taxon>
        <taxon>Stramenopiles</taxon>
        <taxon>Bigyra</taxon>
        <taxon>Labyrinthulomycetes</taxon>
        <taxon>Thraustochytrida</taxon>
        <taxon>Thraustochytriidae</taxon>
        <taxon>Hondaea</taxon>
    </lineage>
</organism>
<feature type="compositionally biased region" description="Low complexity" evidence="9">
    <location>
        <begin position="572"/>
        <end position="599"/>
    </location>
</feature>
<dbReference type="PROSITE" id="PS50011">
    <property type="entry name" value="PROTEIN_KINASE_DOM"/>
    <property type="match status" value="1"/>
</dbReference>
<evidence type="ECO:0000256" key="4">
    <source>
        <dbReference type="ARBA" id="ARBA00022741"/>
    </source>
</evidence>
<dbReference type="EMBL" id="BEYU01000119">
    <property type="protein sequence ID" value="GBG32264.1"/>
    <property type="molecule type" value="Genomic_DNA"/>
</dbReference>
<dbReference type="SUPFAM" id="SSF56112">
    <property type="entry name" value="Protein kinase-like (PK-like)"/>
    <property type="match status" value="1"/>
</dbReference>
<keyword evidence="4" id="KW-0547">Nucleotide-binding</keyword>
<sequence>MTNVAPCVENPVEPPLATPAVPTMDAETAAAAEEARCRRPAASPPASPTQSPLHAPASSCSSSSSSTSTTAATAVAPSALLTRAAAHAHAHAHRLPRSFDESDNAGWSPAQTHAQTAGAAPGHTRTRSNSSPVKYEGLGAQRQHVEYESYEDAEDEGNMHYDEDDDEDDDDEDLSSGGKRNKKVVESSPKGRYVRFNDLLGEGSFKRVYRAWDSNKGREVAWNTVSFDSSASSSGGARRVIQEMQILQTLKHDKIIKFWGSWLNHKKMTVVFITELISSGTLQDFIQDRPVCLNVLKRWCRDILDALVYLHGHQPPIIHRDIKCENVFINGCTGDLRIGDLGLASWRRDNLRKQSILGTPEYMAPELYDEHYDEKVDIYAFGMCVMEMVVKESPYSECDSAGQIFRKVTRGELPAAFSRITYEPLIRFIGKCIRQPDEGASRPSASELLQDEFLQEQDSDEGLDCATFVFASPDDEAEHTPSVPPTPPLVAHKETEELAPSRPPGTLERFNSEATESLPMSDSASAASVRLDGDAVVVLEMEEEAVPDDHQHHVEQQHVPQDTTEPSSSPVQQQQQQQQQQQPQQPQHYQQPQQQQPAQVARQDADPLVRLASTPPIPIEGATLHHHNNQHNQALASGHPQRPYVAAHHDLPPSCALATHADGTASPLSYSSGSTFHSMEHSAGSDPLAISFDGQTVLAPPAVSTGTGAPVAGHRLSSLSSPPRTGAHVPLHPTSSDPLAHAGHQHGTSVSGTTMPGPYNSDHSAILADQAVRSSSTGELPLPSESGYPVEMRSRRDSDWLCSAHPSETIPNSIQVVLTIRVEGKRQRIEFAFDLTESPSETVCEMVREGALPSNMPESELKVLTSQLEHFRTKFSQAGSTARHSTFRDRSSSSTSLASGSSGSSADQDEALREDLRRKARERIAAEKEQERKRCQAEIEDLERKLKEPFFMESAGLLNSNASHSVISGASSVSSCNTINSSGRETGWPAPPRSIR</sequence>
<dbReference type="InterPro" id="IPR050588">
    <property type="entry name" value="WNK_Ser-Thr_kinase"/>
</dbReference>
<dbReference type="SMART" id="SM00220">
    <property type="entry name" value="S_TKc"/>
    <property type="match status" value="1"/>
</dbReference>
<accession>A0A2R5GWE7</accession>
<feature type="region of interest" description="Disordered" evidence="9">
    <location>
        <begin position="701"/>
        <end position="762"/>
    </location>
</feature>
<dbReference type="InterPro" id="IPR011009">
    <property type="entry name" value="Kinase-like_dom_sf"/>
</dbReference>
<dbReference type="GO" id="GO:0005524">
    <property type="term" value="F:ATP binding"/>
    <property type="evidence" value="ECO:0007669"/>
    <property type="project" value="UniProtKB-KW"/>
</dbReference>
<dbReference type="Pfam" id="PF00069">
    <property type="entry name" value="Pkinase"/>
    <property type="match status" value="1"/>
</dbReference>
<keyword evidence="6" id="KW-0067">ATP-binding</keyword>
<feature type="compositionally biased region" description="Basic and acidic residues" evidence="9">
    <location>
        <begin position="547"/>
        <end position="556"/>
    </location>
</feature>
<evidence type="ECO:0000313" key="12">
    <source>
        <dbReference type="Proteomes" id="UP000241890"/>
    </source>
</evidence>
<gene>
    <name evidence="11" type="ORF">FCC1311_084892</name>
</gene>
<evidence type="ECO:0000256" key="7">
    <source>
        <dbReference type="ARBA" id="ARBA00047899"/>
    </source>
</evidence>
<proteinExistence type="predicted"/>
<feature type="compositionally biased region" description="Basic residues" evidence="9">
    <location>
        <begin position="87"/>
        <end position="96"/>
    </location>
</feature>
<evidence type="ECO:0000256" key="6">
    <source>
        <dbReference type="ARBA" id="ARBA00022840"/>
    </source>
</evidence>
<feature type="region of interest" description="Disordered" evidence="9">
    <location>
        <begin position="546"/>
        <end position="603"/>
    </location>
</feature>
<dbReference type="Gene3D" id="1.10.510.10">
    <property type="entry name" value="Transferase(Phosphotransferase) domain 1"/>
    <property type="match status" value="1"/>
</dbReference>
<dbReference type="GO" id="GO:0004674">
    <property type="term" value="F:protein serine/threonine kinase activity"/>
    <property type="evidence" value="ECO:0007669"/>
    <property type="project" value="UniProtKB-KW"/>
</dbReference>
<evidence type="ECO:0000256" key="3">
    <source>
        <dbReference type="ARBA" id="ARBA00022679"/>
    </source>
</evidence>
<comment type="caution">
    <text evidence="11">The sequence shown here is derived from an EMBL/GenBank/DDBJ whole genome shotgun (WGS) entry which is preliminary data.</text>
</comment>
<keyword evidence="2" id="KW-0723">Serine/threonine-protein kinase</keyword>
<feature type="region of interest" description="Disordered" evidence="9">
    <location>
        <begin position="87"/>
        <end position="187"/>
    </location>
</feature>
<dbReference type="FunFam" id="3.30.200.20:FF:000075">
    <property type="entry name" value="Probable serine/threonine-protein kinase WNK1"/>
    <property type="match status" value="1"/>
</dbReference>
<name>A0A2R5GWE7_9STRA</name>
<evidence type="ECO:0000256" key="2">
    <source>
        <dbReference type="ARBA" id="ARBA00022527"/>
    </source>
</evidence>
<evidence type="ECO:0000256" key="1">
    <source>
        <dbReference type="ARBA" id="ARBA00012513"/>
    </source>
</evidence>
<feature type="region of interest" description="Disordered" evidence="9">
    <location>
        <begin position="875"/>
        <end position="911"/>
    </location>
</feature>
<dbReference type="AlphaFoldDB" id="A0A2R5GWE7"/>
<evidence type="ECO:0000313" key="11">
    <source>
        <dbReference type="EMBL" id="GBG32264.1"/>
    </source>
</evidence>
<dbReference type="PROSITE" id="PS00108">
    <property type="entry name" value="PROTEIN_KINASE_ST"/>
    <property type="match status" value="1"/>
</dbReference>
<dbReference type="InParanoid" id="A0A2R5GWE7"/>
<protein>
    <recommendedName>
        <fullName evidence="1">non-specific serine/threonine protein kinase</fullName>
        <ecNumber evidence="1">2.7.11.1</ecNumber>
    </recommendedName>
</protein>
<feature type="region of interest" description="Disordered" evidence="9">
    <location>
        <begin position="1"/>
        <end position="73"/>
    </location>
</feature>
<feature type="compositionally biased region" description="Acidic residues" evidence="9">
    <location>
        <begin position="148"/>
        <end position="174"/>
    </location>
</feature>
<comment type="catalytic activity">
    <reaction evidence="8">
        <text>L-seryl-[protein] + ATP = O-phospho-L-seryl-[protein] + ADP + H(+)</text>
        <dbReference type="Rhea" id="RHEA:17989"/>
        <dbReference type="Rhea" id="RHEA-COMP:9863"/>
        <dbReference type="Rhea" id="RHEA-COMP:11604"/>
        <dbReference type="ChEBI" id="CHEBI:15378"/>
        <dbReference type="ChEBI" id="CHEBI:29999"/>
        <dbReference type="ChEBI" id="CHEBI:30616"/>
        <dbReference type="ChEBI" id="CHEBI:83421"/>
        <dbReference type="ChEBI" id="CHEBI:456216"/>
        <dbReference type="EC" id="2.7.11.1"/>
    </reaction>
</comment>
<feature type="compositionally biased region" description="Low complexity" evidence="9">
    <location>
        <begin position="20"/>
        <end position="32"/>
    </location>
</feature>
<feature type="compositionally biased region" description="Low complexity" evidence="9">
    <location>
        <begin position="972"/>
        <end position="982"/>
    </location>
</feature>
<keyword evidence="3" id="KW-0808">Transferase</keyword>
<reference evidence="11 12" key="1">
    <citation type="submission" date="2017-12" db="EMBL/GenBank/DDBJ databases">
        <title>Sequencing, de novo assembly and annotation of complete genome of a new Thraustochytrid species, strain FCC1311.</title>
        <authorList>
            <person name="Sedici K."/>
            <person name="Godart F."/>
            <person name="Aiese Cigliano R."/>
            <person name="Sanseverino W."/>
            <person name="Barakat M."/>
            <person name="Ortet P."/>
            <person name="Marechal E."/>
            <person name="Cagnac O."/>
            <person name="Amato A."/>
        </authorList>
    </citation>
    <scope>NUCLEOTIDE SEQUENCE [LARGE SCALE GENOMIC DNA]</scope>
</reference>
<feature type="compositionally biased region" description="Low complexity" evidence="9">
    <location>
        <begin position="48"/>
        <end position="73"/>
    </location>
</feature>
<feature type="compositionally biased region" description="Low complexity" evidence="9">
    <location>
        <begin position="892"/>
        <end position="906"/>
    </location>
</feature>
<feature type="compositionally biased region" description="Polar residues" evidence="9">
    <location>
        <begin position="875"/>
        <end position="884"/>
    </location>
</feature>
<keyword evidence="12" id="KW-1185">Reference proteome</keyword>
<dbReference type="OrthoDB" id="4062651at2759"/>
<dbReference type="InterPro" id="IPR000719">
    <property type="entry name" value="Prot_kinase_dom"/>
</dbReference>
<dbReference type="PANTHER" id="PTHR13902">
    <property type="entry name" value="SERINE/THREONINE-PROTEIN KINASE WNK WITH NO LYSINE -RELATED"/>
    <property type="match status" value="1"/>
</dbReference>
<comment type="catalytic activity">
    <reaction evidence="7">
        <text>L-threonyl-[protein] + ATP = O-phospho-L-threonyl-[protein] + ADP + H(+)</text>
        <dbReference type="Rhea" id="RHEA:46608"/>
        <dbReference type="Rhea" id="RHEA-COMP:11060"/>
        <dbReference type="Rhea" id="RHEA-COMP:11605"/>
        <dbReference type="ChEBI" id="CHEBI:15378"/>
        <dbReference type="ChEBI" id="CHEBI:30013"/>
        <dbReference type="ChEBI" id="CHEBI:30616"/>
        <dbReference type="ChEBI" id="CHEBI:61977"/>
        <dbReference type="ChEBI" id="CHEBI:456216"/>
        <dbReference type="EC" id="2.7.11.1"/>
    </reaction>
</comment>
<feature type="region of interest" description="Disordered" evidence="9">
    <location>
        <begin position="972"/>
        <end position="996"/>
    </location>
</feature>
<feature type="region of interest" description="Disordered" evidence="9">
    <location>
        <begin position="475"/>
        <end position="527"/>
    </location>
</feature>
<feature type="compositionally biased region" description="Polar residues" evidence="9">
    <location>
        <begin position="512"/>
        <end position="526"/>
    </location>
</feature>
<evidence type="ECO:0000256" key="9">
    <source>
        <dbReference type="SAM" id="MobiDB-lite"/>
    </source>
</evidence>
<dbReference type="Proteomes" id="UP000241890">
    <property type="component" value="Unassembled WGS sequence"/>
</dbReference>
<evidence type="ECO:0000256" key="8">
    <source>
        <dbReference type="ARBA" id="ARBA00048679"/>
    </source>
</evidence>
<keyword evidence="5 11" id="KW-0418">Kinase</keyword>
<evidence type="ECO:0000256" key="5">
    <source>
        <dbReference type="ARBA" id="ARBA00022777"/>
    </source>
</evidence>